<keyword evidence="2" id="KW-0489">Methyltransferase</keyword>
<organism evidence="2 3">
    <name type="scientific">Streptomyces spongiicola</name>
    <dbReference type="NCBI Taxonomy" id="1690221"/>
    <lineage>
        <taxon>Bacteria</taxon>
        <taxon>Bacillati</taxon>
        <taxon>Actinomycetota</taxon>
        <taxon>Actinomycetes</taxon>
        <taxon>Kitasatosporales</taxon>
        <taxon>Streptomycetaceae</taxon>
        <taxon>Streptomyces</taxon>
    </lineage>
</organism>
<protein>
    <submittedName>
        <fullName evidence="2">Class I SAM-dependent methyltransferase</fullName>
    </submittedName>
</protein>
<reference evidence="2 3" key="1">
    <citation type="submission" date="2018-05" db="EMBL/GenBank/DDBJ databases">
        <title>Complete genome sequence of the Type Strain of Streptomyces spongiicola HNM0071, the producer of staurosporine.</title>
        <authorList>
            <person name="Zhou S."/>
            <person name="Huang X."/>
        </authorList>
    </citation>
    <scope>NUCLEOTIDE SEQUENCE [LARGE SCALE GENOMIC DNA]</scope>
    <source>
        <strain evidence="2 3">HNM0071</strain>
    </source>
</reference>
<evidence type="ECO:0000313" key="2">
    <source>
        <dbReference type="EMBL" id="AWK10022.1"/>
    </source>
</evidence>
<proteinExistence type="predicted"/>
<dbReference type="InterPro" id="IPR029063">
    <property type="entry name" value="SAM-dependent_MTases_sf"/>
</dbReference>
<keyword evidence="2" id="KW-0808">Transferase</keyword>
<accession>A0ABM6V7T7</accession>
<sequence length="231" mass="24996">MNAYAANEESWVRYGQIQLDRGYMPPVPDVIRWGFWDGVGPGAEVLGPVRGKRVLAVGSGPGHQAVHLARRCGALVDAVELSPTQHQRAVEHFGNESGVQFVNADVVEHLHTAIPYNAAYGICTLGCADPRYVLPALANGLCAGAPLVFSALHTNLHGHGPSSVITPREELIRIAGQEPIPVQMWVLTPHLWEDVLGEYGFRVESVEVLRAPDADNPVAVQLVRSRRAPDA</sequence>
<dbReference type="Pfam" id="PF13649">
    <property type="entry name" value="Methyltransf_25"/>
    <property type="match status" value="1"/>
</dbReference>
<gene>
    <name evidence="2" type="ORF">DDQ41_15215</name>
</gene>
<dbReference type="RefSeq" id="WP_109294976.1">
    <property type="nucleotide sequence ID" value="NZ_CP029254.1"/>
</dbReference>
<dbReference type="EMBL" id="CP029254">
    <property type="protein sequence ID" value="AWK10022.1"/>
    <property type="molecule type" value="Genomic_DNA"/>
</dbReference>
<keyword evidence="3" id="KW-1185">Reference proteome</keyword>
<dbReference type="GO" id="GO:0008168">
    <property type="term" value="F:methyltransferase activity"/>
    <property type="evidence" value="ECO:0007669"/>
    <property type="project" value="UniProtKB-KW"/>
</dbReference>
<evidence type="ECO:0000313" key="3">
    <source>
        <dbReference type="Proteomes" id="UP000245051"/>
    </source>
</evidence>
<evidence type="ECO:0000259" key="1">
    <source>
        <dbReference type="Pfam" id="PF13649"/>
    </source>
</evidence>
<feature type="domain" description="Methyltransferase" evidence="1">
    <location>
        <begin position="54"/>
        <end position="112"/>
    </location>
</feature>
<dbReference type="Proteomes" id="UP000245051">
    <property type="component" value="Chromosome"/>
</dbReference>
<dbReference type="GO" id="GO:0032259">
    <property type="term" value="P:methylation"/>
    <property type="evidence" value="ECO:0007669"/>
    <property type="project" value="UniProtKB-KW"/>
</dbReference>
<dbReference type="SUPFAM" id="SSF53335">
    <property type="entry name" value="S-adenosyl-L-methionine-dependent methyltransferases"/>
    <property type="match status" value="1"/>
</dbReference>
<dbReference type="CDD" id="cd02440">
    <property type="entry name" value="AdoMet_MTases"/>
    <property type="match status" value="1"/>
</dbReference>
<dbReference type="InterPro" id="IPR041698">
    <property type="entry name" value="Methyltransf_25"/>
</dbReference>
<dbReference type="Gene3D" id="3.40.50.150">
    <property type="entry name" value="Vaccinia Virus protein VP39"/>
    <property type="match status" value="1"/>
</dbReference>
<name>A0ABM6V7T7_9ACTN</name>